<evidence type="ECO:0000256" key="4">
    <source>
        <dbReference type="ARBA" id="ARBA00022475"/>
    </source>
</evidence>
<keyword evidence="5" id="KW-0812">Transmembrane</keyword>
<gene>
    <name evidence="9" type="ORF">E4P47_00170</name>
</gene>
<organism evidence="9 10">
    <name type="scientific">Porphyromonas levii</name>
    <dbReference type="NCBI Taxonomy" id="28114"/>
    <lineage>
        <taxon>Bacteria</taxon>
        <taxon>Pseudomonadati</taxon>
        <taxon>Bacteroidota</taxon>
        <taxon>Bacteroidia</taxon>
        <taxon>Bacteroidales</taxon>
        <taxon>Porphyromonadaceae</taxon>
        <taxon>Porphyromonas</taxon>
    </lineage>
</organism>
<evidence type="ECO:0000256" key="2">
    <source>
        <dbReference type="ARBA" id="ARBA00007783"/>
    </source>
</evidence>
<dbReference type="InterPro" id="IPR051449">
    <property type="entry name" value="ABC-2_transporter_component"/>
</dbReference>
<comment type="similarity">
    <text evidence="2">Belongs to the ABC-2 integral membrane protein family.</text>
</comment>
<sequence length="364" mass="41585">MVLRFLLEKEVKQLFRNPILRGMLVFYTLIVLFFFPWTINQELKELKVSIVNTDQGQYAQRFIGKLQGTPTIQIQNIYPDYPTALKDIERQESLAIIVLPEDFSQSLERDKETEVQVLINSVDGSQAGLGQSYLTRLIQEYSSELRVSDPQTIEIKPVYKYNGTLDYQFFMLPALLVIMITLYSSIFPAMSIVVEKERGTLQQINVTPVKRTLFILGKIIPFWVISVLAVAISVPIIYWVYGLGFQGSFLLYLFSTLLFSIGLSFMGVILSNLSETIQQAMFLTLFFILIFFLVSGLFTPVNAMPLWGQAIAYANPLTYFIRINRMMYLRGAGFMDIYPDLIVLVGFIALFSTVAVLTHNKRSN</sequence>
<evidence type="ECO:0000313" key="9">
    <source>
        <dbReference type="EMBL" id="TFH97527.1"/>
    </source>
</evidence>
<keyword evidence="3" id="KW-0813">Transport</keyword>
<dbReference type="EMBL" id="SPNC01000001">
    <property type="protein sequence ID" value="TFH97527.1"/>
    <property type="molecule type" value="Genomic_DNA"/>
</dbReference>
<feature type="domain" description="ABC transmembrane type-2" evidence="8">
    <location>
        <begin position="127"/>
        <end position="362"/>
    </location>
</feature>
<accession>A0A4Y8WS11</accession>
<keyword evidence="6" id="KW-1133">Transmembrane helix</keyword>
<evidence type="ECO:0000256" key="7">
    <source>
        <dbReference type="ARBA" id="ARBA00023136"/>
    </source>
</evidence>
<evidence type="ECO:0000256" key="5">
    <source>
        <dbReference type="ARBA" id="ARBA00022692"/>
    </source>
</evidence>
<evidence type="ECO:0000256" key="6">
    <source>
        <dbReference type="ARBA" id="ARBA00022989"/>
    </source>
</evidence>
<dbReference type="STRING" id="1122973.GCA_000379925_01271"/>
<evidence type="ECO:0000259" key="8">
    <source>
        <dbReference type="PROSITE" id="PS51012"/>
    </source>
</evidence>
<proteinExistence type="inferred from homology"/>
<dbReference type="PROSITE" id="PS51012">
    <property type="entry name" value="ABC_TM2"/>
    <property type="match status" value="1"/>
</dbReference>
<name>A0A4Y8WS11_9PORP</name>
<dbReference type="InterPro" id="IPR047817">
    <property type="entry name" value="ABC2_TM_bact-type"/>
</dbReference>
<dbReference type="PANTHER" id="PTHR30294:SF29">
    <property type="entry name" value="MULTIDRUG ABC TRANSPORTER PERMEASE YBHS-RELATED"/>
    <property type="match status" value="1"/>
</dbReference>
<dbReference type="Proteomes" id="UP000297225">
    <property type="component" value="Unassembled WGS sequence"/>
</dbReference>
<dbReference type="GO" id="GO:0005886">
    <property type="term" value="C:plasma membrane"/>
    <property type="evidence" value="ECO:0007669"/>
    <property type="project" value="UniProtKB-SubCell"/>
</dbReference>
<keyword evidence="4" id="KW-1003">Cell membrane</keyword>
<keyword evidence="10" id="KW-1185">Reference proteome</keyword>
<dbReference type="PANTHER" id="PTHR30294">
    <property type="entry name" value="MEMBRANE COMPONENT OF ABC TRANSPORTER YHHJ-RELATED"/>
    <property type="match status" value="1"/>
</dbReference>
<dbReference type="OrthoDB" id="9808686at2"/>
<protein>
    <submittedName>
        <fullName evidence="9">ABC transporter permease</fullName>
    </submittedName>
</protein>
<dbReference type="GO" id="GO:0140359">
    <property type="term" value="F:ABC-type transporter activity"/>
    <property type="evidence" value="ECO:0007669"/>
    <property type="project" value="InterPro"/>
</dbReference>
<evidence type="ECO:0000256" key="3">
    <source>
        <dbReference type="ARBA" id="ARBA00022448"/>
    </source>
</evidence>
<dbReference type="RefSeq" id="WP_134848891.1">
    <property type="nucleotide sequence ID" value="NZ_CP197400.1"/>
</dbReference>
<comment type="caution">
    <text evidence="9">The sequence shown here is derived from an EMBL/GenBank/DDBJ whole genome shotgun (WGS) entry which is preliminary data.</text>
</comment>
<evidence type="ECO:0000313" key="10">
    <source>
        <dbReference type="Proteomes" id="UP000297225"/>
    </source>
</evidence>
<keyword evidence="7" id="KW-0472">Membrane</keyword>
<reference evidence="9 10" key="1">
    <citation type="submission" date="2019-03" db="EMBL/GenBank/DDBJ databases">
        <title>Porphyromonas levii Isolated from the Uterus of Dairy Cows.</title>
        <authorList>
            <person name="Francis A.M."/>
        </authorList>
    </citation>
    <scope>NUCLEOTIDE SEQUENCE [LARGE SCALE GENOMIC DNA]</scope>
    <source>
        <strain evidence="9 10">AF5678</strain>
    </source>
</reference>
<dbReference type="AlphaFoldDB" id="A0A4Y8WS11"/>
<dbReference type="Gene3D" id="3.40.1710.10">
    <property type="entry name" value="abc type-2 transporter like domain"/>
    <property type="match status" value="1"/>
</dbReference>
<comment type="subcellular location">
    <subcellularLocation>
        <location evidence="1">Cell membrane</location>
        <topology evidence="1">Multi-pass membrane protein</topology>
    </subcellularLocation>
</comment>
<evidence type="ECO:0000256" key="1">
    <source>
        <dbReference type="ARBA" id="ARBA00004651"/>
    </source>
</evidence>
<dbReference type="Pfam" id="PF12698">
    <property type="entry name" value="ABC2_membrane_3"/>
    <property type="match status" value="1"/>
</dbReference>
<dbReference type="InterPro" id="IPR013525">
    <property type="entry name" value="ABC2_TM"/>
</dbReference>